<name>A0ABW3M4H2_9PSEU</name>
<evidence type="ECO:0000313" key="2">
    <source>
        <dbReference type="EMBL" id="MFD1045585.1"/>
    </source>
</evidence>
<evidence type="ECO:0000256" key="1">
    <source>
        <dbReference type="SAM" id="MobiDB-lite"/>
    </source>
</evidence>
<reference evidence="3" key="1">
    <citation type="journal article" date="2019" name="Int. J. Syst. Evol. Microbiol.">
        <title>The Global Catalogue of Microorganisms (GCM) 10K type strain sequencing project: providing services to taxonomists for standard genome sequencing and annotation.</title>
        <authorList>
            <consortium name="The Broad Institute Genomics Platform"/>
            <consortium name="The Broad Institute Genome Sequencing Center for Infectious Disease"/>
            <person name="Wu L."/>
            <person name="Ma J."/>
        </authorList>
    </citation>
    <scope>NUCLEOTIDE SEQUENCE [LARGE SCALE GENOMIC DNA]</scope>
    <source>
        <strain evidence="3">JCM 31486</strain>
    </source>
</reference>
<evidence type="ECO:0000313" key="3">
    <source>
        <dbReference type="Proteomes" id="UP001597045"/>
    </source>
</evidence>
<gene>
    <name evidence="2" type="ORF">ACFQ1S_08355</name>
</gene>
<accession>A0ABW3M4H2</accession>
<dbReference type="Proteomes" id="UP001597045">
    <property type="component" value="Unassembled WGS sequence"/>
</dbReference>
<protein>
    <submittedName>
        <fullName evidence="2">Uncharacterized protein</fullName>
    </submittedName>
</protein>
<dbReference type="EMBL" id="JBHTIS010000346">
    <property type="protein sequence ID" value="MFD1045585.1"/>
    <property type="molecule type" value="Genomic_DNA"/>
</dbReference>
<feature type="region of interest" description="Disordered" evidence="1">
    <location>
        <begin position="103"/>
        <end position="137"/>
    </location>
</feature>
<sequence>MSRRQRPRIEGVGQVLCCLTSRLHQPRPVDSRGFDAIAEYRCCGRVVGQEETALQAKKVPSGYHPSRRGTGHRQTETLGGNSTAQQVRDRTCGYEVSMCWPYDQQDKVGGSDQRPRRRRPKLSTIDQNVNLMARGTR</sequence>
<comment type="caution">
    <text evidence="2">The sequence shown here is derived from an EMBL/GenBank/DDBJ whole genome shotgun (WGS) entry which is preliminary data.</text>
</comment>
<organism evidence="2 3">
    <name type="scientific">Kibdelosporangium lantanae</name>
    <dbReference type="NCBI Taxonomy" id="1497396"/>
    <lineage>
        <taxon>Bacteria</taxon>
        <taxon>Bacillati</taxon>
        <taxon>Actinomycetota</taxon>
        <taxon>Actinomycetes</taxon>
        <taxon>Pseudonocardiales</taxon>
        <taxon>Pseudonocardiaceae</taxon>
        <taxon>Kibdelosporangium</taxon>
    </lineage>
</organism>
<feature type="region of interest" description="Disordered" evidence="1">
    <location>
        <begin position="57"/>
        <end position="89"/>
    </location>
</feature>
<proteinExistence type="predicted"/>
<keyword evidence="3" id="KW-1185">Reference proteome</keyword>
<feature type="compositionally biased region" description="Polar residues" evidence="1">
    <location>
        <begin position="76"/>
        <end position="86"/>
    </location>
</feature>